<dbReference type="InterPro" id="IPR013783">
    <property type="entry name" value="Ig-like_fold"/>
</dbReference>
<organism evidence="2 3">
    <name type="scientific">Acinetobacter defluvii</name>
    <dbReference type="NCBI Taxonomy" id="1871111"/>
    <lineage>
        <taxon>Bacteria</taxon>
        <taxon>Pseudomonadati</taxon>
        <taxon>Pseudomonadota</taxon>
        <taxon>Gammaproteobacteria</taxon>
        <taxon>Moraxellales</taxon>
        <taxon>Moraxellaceae</taxon>
        <taxon>Acinetobacter</taxon>
    </lineage>
</organism>
<dbReference type="Pfam" id="PF00345">
    <property type="entry name" value="PapD_N"/>
    <property type="match status" value="1"/>
</dbReference>
<reference evidence="2" key="1">
    <citation type="submission" date="2019-08" db="EMBL/GenBank/DDBJ databases">
        <title>The complete genome of Acinetobacter defluvii strain WCHAD010030.</title>
        <authorList>
            <person name="Hu Y."/>
            <person name="Qin J."/>
            <person name="Feng Y."/>
            <person name="Zong Z."/>
        </authorList>
    </citation>
    <scope>NUCLEOTIDE SEQUENCE</scope>
    <source>
        <strain evidence="2">WCHA30</strain>
    </source>
</reference>
<sequence>MVRLMKNFFKQPSSIHQLLTRVVTVAAMLSPAVAYSQANFLIWPIYPVIENNQKAVAVWLENVGDSPATVQVRVFKWSQDQHKEQFSTQQEIIPSPPIVKIPAGTKQMIRLTRAVATPELKEHAYRVIVDELPVATDDQNKATSVNFKMRYSIPLFTYGQGIGSGSNQETQKQNARNPLAKPILKWNLAQHESKDVLEVSNSGAMVARISEFKSAGQSFKAQAANNAYGYVLPNSKIYFNLNADLKNQLLKNNLLEAVVGSKKETVTIEKQ</sequence>
<gene>
    <name evidence="2" type="ORF">DJ533_03440</name>
</gene>
<accession>A0A2S2F9Q7</accession>
<evidence type="ECO:0000259" key="1">
    <source>
        <dbReference type="Pfam" id="PF00345"/>
    </source>
</evidence>
<dbReference type="SUPFAM" id="SSF49354">
    <property type="entry name" value="PapD-like"/>
    <property type="match status" value="1"/>
</dbReference>
<dbReference type="PANTHER" id="PTHR30251:SF4">
    <property type="entry name" value="SLR1668 PROTEIN"/>
    <property type="match status" value="1"/>
</dbReference>
<dbReference type="EMBL" id="CP029397">
    <property type="protein sequence ID" value="AWL27711.1"/>
    <property type="molecule type" value="Genomic_DNA"/>
</dbReference>
<dbReference type="OrthoDB" id="511700at2"/>
<evidence type="ECO:0000313" key="2">
    <source>
        <dbReference type="EMBL" id="AWL27711.1"/>
    </source>
</evidence>
<proteinExistence type="predicted"/>
<dbReference type="STRING" id="1871111.GCA_001704615_02141"/>
<dbReference type="Proteomes" id="UP000245977">
    <property type="component" value="Chromosome"/>
</dbReference>
<dbReference type="InterPro" id="IPR016147">
    <property type="entry name" value="Pili_assmbl_chaperone_N"/>
</dbReference>
<dbReference type="Gene3D" id="2.60.40.10">
    <property type="entry name" value="Immunoglobulins"/>
    <property type="match status" value="1"/>
</dbReference>
<protein>
    <submittedName>
        <fullName evidence="2">Molecular chaperone</fullName>
    </submittedName>
</protein>
<dbReference type="GO" id="GO:0030288">
    <property type="term" value="C:outer membrane-bounded periplasmic space"/>
    <property type="evidence" value="ECO:0007669"/>
    <property type="project" value="InterPro"/>
</dbReference>
<dbReference type="PANTHER" id="PTHR30251">
    <property type="entry name" value="PILUS ASSEMBLY CHAPERONE"/>
    <property type="match status" value="1"/>
</dbReference>
<dbReference type="KEGG" id="adv:DJ533_03440"/>
<dbReference type="InterPro" id="IPR050643">
    <property type="entry name" value="Periplasmic_pilus_chap"/>
</dbReference>
<feature type="domain" description="Pili assembly chaperone N-terminal" evidence="1">
    <location>
        <begin position="49"/>
        <end position="157"/>
    </location>
</feature>
<dbReference type="InterPro" id="IPR008962">
    <property type="entry name" value="PapD-like_sf"/>
</dbReference>
<name>A0A2S2F9Q7_9GAMM</name>
<dbReference type="GO" id="GO:0071555">
    <property type="term" value="P:cell wall organization"/>
    <property type="evidence" value="ECO:0007669"/>
    <property type="project" value="InterPro"/>
</dbReference>
<keyword evidence="3" id="KW-1185">Reference proteome</keyword>
<dbReference type="AlphaFoldDB" id="A0A2S2F9Q7"/>
<evidence type="ECO:0000313" key="3">
    <source>
        <dbReference type="Proteomes" id="UP000245977"/>
    </source>
</evidence>